<evidence type="ECO:0000256" key="3">
    <source>
        <dbReference type="ARBA" id="ARBA00022763"/>
    </source>
</evidence>
<evidence type="ECO:0000256" key="2">
    <source>
        <dbReference type="ARBA" id="ARBA00022759"/>
    </source>
</evidence>
<dbReference type="HOGENOM" id="CLU_111913_3_0_5"/>
<dbReference type="InterPro" id="IPR004603">
    <property type="entry name" value="DNA_mismatch_endonuc_vsr"/>
</dbReference>
<comment type="similarity">
    <text evidence="6">Belongs to the Vsr family.</text>
</comment>
<protein>
    <submittedName>
        <fullName evidence="7">DNA mismatch endonuclease Vsr</fullName>
    </submittedName>
</protein>
<sequence length="124" mass="14432">MQANKNKNTQPELLVRRFLHAAGFRYRLHRRDLPGKPDIVLPRYRTVIEVRGCFWHGHGCKLGKMPKARQEYWGTKINATKERDQANRNALETAGWRLLELWECDLRNDPDGILEGLQAALRGI</sequence>
<keyword evidence="3" id="KW-0227">DNA damage</keyword>
<proteinExistence type="inferred from homology"/>
<dbReference type="Pfam" id="PF03852">
    <property type="entry name" value="Vsr"/>
    <property type="match status" value="1"/>
</dbReference>
<dbReference type="Gene3D" id="3.40.960.10">
    <property type="entry name" value="VSR Endonuclease"/>
    <property type="match status" value="1"/>
</dbReference>
<evidence type="ECO:0000313" key="8">
    <source>
        <dbReference type="Proteomes" id="UP000007150"/>
    </source>
</evidence>
<dbReference type="InterPro" id="IPR011335">
    <property type="entry name" value="Restrct_endonuc-II-like"/>
</dbReference>
<dbReference type="Proteomes" id="UP000007150">
    <property type="component" value="Chromosome 1"/>
</dbReference>
<evidence type="ECO:0000256" key="5">
    <source>
        <dbReference type="ARBA" id="ARBA00023204"/>
    </source>
</evidence>
<dbReference type="GO" id="GO:0004519">
    <property type="term" value="F:endonuclease activity"/>
    <property type="evidence" value="ECO:0007669"/>
    <property type="project" value="UniProtKB-KW"/>
</dbReference>
<dbReference type="GO" id="GO:0006298">
    <property type="term" value="P:mismatch repair"/>
    <property type="evidence" value="ECO:0007669"/>
    <property type="project" value="InterPro"/>
</dbReference>
<evidence type="ECO:0000256" key="4">
    <source>
        <dbReference type="ARBA" id="ARBA00022801"/>
    </source>
</evidence>
<keyword evidence="4" id="KW-0378">Hydrolase</keyword>
<reference evidence="7 8" key="1">
    <citation type="submission" date="2011-05" db="EMBL/GenBank/DDBJ databases">
        <title>Complete sequence of chromosome 1 of Sphingobium chlorophenolicum L-1.</title>
        <authorList>
            <consortium name="US DOE Joint Genome Institute"/>
            <person name="Lucas S."/>
            <person name="Han J."/>
            <person name="Lapidus A."/>
            <person name="Cheng J.-F."/>
            <person name="Goodwin L."/>
            <person name="Pitluck S."/>
            <person name="Peters L."/>
            <person name="Daligault H."/>
            <person name="Han C."/>
            <person name="Tapia R."/>
            <person name="Land M."/>
            <person name="Hauser L."/>
            <person name="Kyrpides N."/>
            <person name="Ivanova N."/>
            <person name="Pagani I."/>
            <person name="Turner P."/>
            <person name="Copley S."/>
            <person name="Woyke T."/>
        </authorList>
    </citation>
    <scope>NUCLEOTIDE SEQUENCE [LARGE SCALE GENOMIC DNA]</scope>
    <source>
        <strain evidence="7 8">L-1</strain>
    </source>
</reference>
<dbReference type="KEGG" id="sch:Sphch_2411"/>
<evidence type="ECO:0000313" key="7">
    <source>
        <dbReference type="EMBL" id="AEG50072.1"/>
    </source>
</evidence>
<dbReference type="PIRSF" id="PIRSF018267">
    <property type="entry name" value="VSR_endonuc"/>
    <property type="match status" value="1"/>
</dbReference>
<keyword evidence="8" id="KW-1185">Reference proteome</keyword>
<evidence type="ECO:0000256" key="1">
    <source>
        <dbReference type="ARBA" id="ARBA00022722"/>
    </source>
</evidence>
<dbReference type="CDD" id="cd00221">
    <property type="entry name" value="Vsr"/>
    <property type="match status" value="1"/>
</dbReference>
<gene>
    <name evidence="7" type="ORF">Sphch_2411</name>
</gene>
<dbReference type="GO" id="GO:0016787">
    <property type="term" value="F:hydrolase activity"/>
    <property type="evidence" value="ECO:0007669"/>
    <property type="project" value="UniProtKB-KW"/>
</dbReference>
<keyword evidence="2 7" id="KW-0255">Endonuclease</keyword>
<dbReference type="NCBIfam" id="TIGR00632">
    <property type="entry name" value="vsr"/>
    <property type="match status" value="1"/>
</dbReference>
<dbReference type="EMBL" id="CP002798">
    <property type="protein sequence ID" value="AEG50072.1"/>
    <property type="molecule type" value="Genomic_DNA"/>
</dbReference>
<dbReference type="STRING" id="690566.Sphch_2411"/>
<name>F6EYB9_SPHCR</name>
<keyword evidence="1" id="KW-0540">Nuclease</keyword>
<dbReference type="REBASE" id="36430">
    <property type="entry name" value="V.SchL1ORF2414P"/>
</dbReference>
<evidence type="ECO:0000256" key="6">
    <source>
        <dbReference type="ARBA" id="ARBA00029466"/>
    </source>
</evidence>
<dbReference type="SUPFAM" id="SSF52980">
    <property type="entry name" value="Restriction endonuclease-like"/>
    <property type="match status" value="1"/>
</dbReference>
<dbReference type="AlphaFoldDB" id="F6EYB9"/>
<accession>F6EYB9</accession>
<organism evidence="7 8">
    <name type="scientific">Sphingobium chlorophenolicum L-1</name>
    <dbReference type="NCBI Taxonomy" id="690566"/>
    <lineage>
        <taxon>Bacteria</taxon>
        <taxon>Pseudomonadati</taxon>
        <taxon>Pseudomonadota</taxon>
        <taxon>Alphaproteobacteria</taxon>
        <taxon>Sphingomonadales</taxon>
        <taxon>Sphingomonadaceae</taxon>
        <taxon>Sphingobium</taxon>
    </lineage>
</organism>
<keyword evidence="5" id="KW-0234">DNA repair</keyword>